<protein>
    <submittedName>
        <fullName evidence="2">Uncharacterized protein</fullName>
    </submittedName>
</protein>
<name>C7GC44_9FIRM</name>
<accession>C7GC44</accession>
<feature type="transmembrane region" description="Helical" evidence="1">
    <location>
        <begin position="59"/>
        <end position="79"/>
    </location>
</feature>
<evidence type="ECO:0000313" key="3">
    <source>
        <dbReference type="Proteomes" id="UP000004828"/>
    </source>
</evidence>
<organism evidence="2 3">
    <name type="scientific">Roseburia intestinalis L1-82</name>
    <dbReference type="NCBI Taxonomy" id="536231"/>
    <lineage>
        <taxon>Bacteria</taxon>
        <taxon>Bacillati</taxon>
        <taxon>Bacillota</taxon>
        <taxon>Clostridia</taxon>
        <taxon>Lachnospirales</taxon>
        <taxon>Lachnospiraceae</taxon>
        <taxon>Roseburia</taxon>
    </lineage>
</organism>
<gene>
    <name evidence="2" type="ORF">ROSINTL182_07480</name>
</gene>
<evidence type="ECO:0000313" key="2">
    <source>
        <dbReference type="EMBL" id="EEV00689.1"/>
    </source>
</evidence>
<dbReference type="Proteomes" id="UP000004828">
    <property type="component" value="Unassembled WGS sequence"/>
</dbReference>
<dbReference type="HOGENOM" id="CLU_2587528_0_0_9"/>
<sequence>MFFLFQAYVTPFLAGHIKSNIQNKLFQGNNRKESEKKDMRKPFPFNNGKDDYSRALNRVTLISIISLVVAIVVLILRLIS</sequence>
<dbReference type="EMBL" id="ABYJ02000109">
    <property type="protein sequence ID" value="EEV00689.1"/>
    <property type="molecule type" value="Genomic_DNA"/>
</dbReference>
<keyword evidence="1" id="KW-0812">Transmembrane</keyword>
<keyword evidence="1" id="KW-1133">Transmembrane helix</keyword>
<dbReference type="AlphaFoldDB" id="C7GC44"/>
<proteinExistence type="predicted"/>
<evidence type="ECO:0000256" key="1">
    <source>
        <dbReference type="SAM" id="Phobius"/>
    </source>
</evidence>
<reference evidence="2 3" key="1">
    <citation type="submission" date="2009-08" db="EMBL/GenBank/DDBJ databases">
        <authorList>
            <person name="Weinstock G."/>
            <person name="Sodergren E."/>
            <person name="Clifton S."/>
            <person name="Fulton L."/>
            <person name="Fulton B."/>
            <person name="Courtney L."/>
            <person name="Fronick C."/>
            <person name="Harrison M."/>
            <person name="Strong C."/>
            <person name="Farmer C."/>
            <person name="Delahaunty K."/>
            <person name="Markovic C."/>
            <person name="Hall O."/>
            <person name="Minx P."/>
            <person name="Tomlinson C."/>
            <person name="Mitreva M."/>
            <person name="Nelson J."/>
            <person name="Hou S."/>
            <person name="Wollam A."/>
            <person name="Pepin K.H."/>
            <person name="Johnson M."/>
            <person name="Bhonagiri V."/>
            <person name="Nash W.E."/>
            <person name="Warren W."/>
            <person name="Chinwalla A."/>
            <person name="Mardis E.R."/>
            <person name="Wilson R.K."/>
        </authorList>
    </citation>
    <scope>NUCLEOTIDE SEQUENCE [LARGE SCALE GENOMIC DNA]</scope>
    <source>
        <strain evidence="2 3">L1-82</strain>
    </source>
</reference>
<comment type="caution">
    <text evidence="2">The sequence shown here is derived from an EMBL/GenBank/DDBJ whole genome shotgun (WGS) entry which is preliminary data.</text>
</comment>
<keyword evidence="1" id="KW-0472">Membrane</keyword>